<reference evidence="1 2" key="1">
    <citation type="journal article" date="2016" name="Mol. Biol. Evol.">
        <title>Comparative Genomics of Early-Diverging Mushroom-Forming Fungi Provides Insights into the Origins of Lignocellulose Decay Capabilities.</title>
        <authorList>
            <person name="Nagy L.G."/>
            <person name="Riley R."/>
            <person name="Tritt A."/>
            <person name="Adam C."/>
            <person name="Daum C."/>
            <person name="Floudas D."/>
            <person name="Sun H."/>
            <person name="Yadav J.S."/>
            <person name="Pangilinan J."/>
            <person name="Larsson K.H."/>
            <person name="Matsuura K."/>
            <person name="Barry K."/>
            <person name="Labutti K."/>
            <person name="Kuo R."/>
            <person name="Ohm R.A."/>
            <person name="Bhattacharya S.S."/>
            <person name="Shirouzu T."/>
            <person name="Yoshinaga Y."/>
            <person name="Martin F.M."/>
            <person name="Grigoriev I.V."/>
            <person name="Hibbett D.S."/>
        </authorList>
    </citation>
    <scope>NUCLEOTIDE SEQUENCE [LARGE SCALE GENOMIC DNA]</scope>
    <source>
        <strain evidence="1 2">HHB14362 ss-1</strain>
    </source>
</reference>
<organism evidence="1 2">
    <name type="scientific">Neolentinus lepideus HHB14362 ss-1</name>
    <dbReference type="NCBI Taxonomy" id="1314782"/>
    <lineage>
        <taxon>Eukaryota</taxon>
        <taxon>Fungi</taxon>
        <taxon>Dikarya</taxon>
        <taxon>Basidiomycota</taxon>
        <taxon>Agaricomycotina</taxon>
        <taxon>Agaricomycetes</taxon>
        <taxon>Gloeophyllales</taxon>
        <taxon>Gloeophyllaceae</taxon>
        <taxon>Neolentinus</taxon>
    </lineage>
</organism>
<dbReference type="InterPro" id="IPR028994">
    <property type="entry name" value="Integrin_alpha_N"/>
</dbReference>
<evidence type="ECO:0000313" key="1">
    <source>
        <dbReference type="EMBL" id="KZT22426.1"/>
    </source>
</evidence>
<dbReference type="EMBL" id="KV425596">
    <property type="protein sequence ID" value="KZT22426.1"/>
    <property type="molecule type" value="Genomic_DNA"/>
</dbReference>
<name>A0A165QH59_9AGAM</name>
<dbReference type="SUPFAM" id="SSF69318">
    <property type="entry name" value="Integrin alpha N-terminal domain"/>
    <property type="match status" value="1"/>
</dbReference>
<evidence type="ECO:0000313" key="2">
    <source>
        <dbReference type="Proteomes" id="UP000076761"/>
    </source>
</evidence>
<dbReference type="InParanoid" id="A0A165QH59"/>
<accession>A0A165QH59</accession>
<gene>
    <name evidence="1" type="ORF">NEOLEDRAFT_1171418</name>
</gene>
<dbReference type="OrthoDB" id="2840902at2759"/>
<dbReference type="AlphaFoldDB" id="A0A165QH59"/>
<proteinExistence type="predicted"/>
<sequence length="370" mass="40031">MPHFDGTLNPEYCNVMSATDAYKAVYAQSDPGNGIGGYDLKSAADRCFAFDYDSSGKRDHIVLYRPGLGTVCILKNNNGCFTPVYATASPGAGIGGYDLRSPNDRICPFDYNHSGKADHLVIYRPGTGTIWILRNNGGNFMPVYAQMDPGRGIGGCNLASAADRIFAYDYDSCGRLDYLVIYRPGTGMVWILKNVSGCFTAVYAQTTGIGGYDLLSSADRAFAFDYEGNGKLDEIVLYRPGAGIFRIVQKNGAAFASIYTASSSSGGVAGYYLNSSADRCFAFDYDGGDALDELVIYRPGAGVFWVLQRNGTSYKAVYQQNAPGEGIGGYNFKSPVDRCFAFDYGSNGNPDHLVPYRPGTGTVWILERAY</sequence>
<keyword evidence="2" id="KW-1185">Reference proteome</keyword>
<dbReference type="Proteomes" id="UP000076761">
    <property type="component" value="Unassembled WGS sequence"/>
</dbReference>
<protein>
    <submittedName>
        <fullName evidence="1">Uncharacterized protein</fullName>
    </submittedName>
</protein>